<proteinExistence type="predicted"/>
<feature type="non-terminal residue" evidence="1">
    <location>
        <position position="1"/>
    </location>
</feature>
<feature type="non-terminal residue" evidence="1">
    <location>
        <position position="80"/>
    </location>
</feature>
<sequence length="80" mass="8914">LNEEQALAFSLIAEQVLEDGAENLRMYIAGAAGTGKTRVIHAIQDFFRQRRESRRLRLSAYMGVAARGIRGSTIHSLLQI</sequence>
<gene>
    <name evidence="1" type="ORF">BDN72DRAFT_745906</name>
</gene>
<evidence type="ECO:0000313" key="1">
    <source>
        <dbReference type="EMBL" id="TFK59640.1"/>
    </source>
</evidence>
<evidence type="ECO:0000313" key="2">
    <source>
        <dbReference type="Proteomes" id="UP000308600"/>
    </source>
</evidence>
<dbReference type="Proteomes" id="UP000308600">
    <property type="component" value="Unassembled WGS sequence"/>
</dbReference>
<accession>A0ACD3A1S9</accession>
<dbReference type="EMBL" id="ML208927">
    <property type="protein sequence ID" value="TFK59640.1"/>
    <property type="molecule type" value="Genomic_DNA"/>
</dbReference>
<organism evidence="1 2">
    <name type="scientific">Pluteus cervinus</name>
    <dbReference type="NCBI Taxonomy" id="181527"/>
    <lineage>
        <taxon>Eukaryota</taxon>
        <taxon>Fungi</taxon>
        <taxon>Dikarya</taxon>
        <taxon>Basidiomycota</taxon>
        <taxon>Agaricomycotina</taxon>
        <taxon>Agaricomycetes</taxon>
        <taxon>Agaricomycetidae</taxon>
        <taxon>Agaricales</taxon>
        <taxon>Pluteineae</taxon>
        <taxon>Pluteaceae</taxon>
        <taxon>Pluteus</taxon>
    </lineage>
</organism>
<name>A0ACD3A1S9_9AGAR</name>
<protein>
    <submittedName>
        <fullName evidence="1">Uncharacterized protein</fullName>
    </submittedName>
</protein>
<reference evidence="1 2" key="1">
    <citation type="journal article" date="2019" name="Nat. Ecol. Evol.">
        <title>Megaphylogeny resolves global patterns of mushroom evolution.</title>
        <authorList>
            <person name="Varga T."/>
            <person name="Krizsan K."/>
            <person name="Foldi C."/>
            <person name="Dima B."/>
            <person name="Sanchez-Garcia M."/>
            <person name="Sanchez-Ramirez S."/>
            <person name="Szollosi G.J."/>
            <person name="Szarkandi J.G."/>
            <person name="Papp V."/>
            <person name="Albert L."/>
            <person name="Andreopoulos W."/>
            <person name="Angelini C."/>
            <person name="Antonin V."/>
            <person name="Barry K.W."/>
            <person name="Bougher N.L."/>
            <person name="Buchanan P."/>
            <person name="Buyck B."/>
            <person name="Bense V."/>
            <person name="Catcheside P."/>
            <person name="Chovatia M."/>
            <person name="Cooper J."/>
            <person name="Damon W."/>
            <person name="Desjardin D."/>
            <person name="Finy P."/>
            <person name="Geml J."/>
            <person name="Haridas S."/>
            <person name="Hughes K."/>
            <person name="Justo A."/>
            <person name="Karasinski D."/>
            <person name="Kautmanova I."/>
            <person name="Kiss B."/>
            <person name="Kocsube S."/>
            <person name="Kotiranta H."/>
            <person name="LaButti K.M."/>
            <person name="Lechner B.E."/>
            <person name="Liimatainen K."/>
            <person name="Lipzen A."/>
            <person name="Lukacs Z."/>
            <person name="Mihaltcheva S."/>
            <person name="Morgado L.N."/>
            <person name="Niskanen T."/>
            <person name="Noordeloos M.E."/>
            <person name="Ohm R.A."/>
            <person name="Ortiz-Santana B."/>
            <person name="Ovrebo C."/>
            <person name="Racz N."/>
            <person name="Riley R."/>
            <person name="Savchenko A."/>
            <person name="Shiryaev A."/>
            <person name="Soop K."/>
            <person name="Spirin V."/>
            <person name="Szebenyi C."/>
            <person name="Tomsovsky M."/>
            <person name="Tulloss R.E."/>
            <person name="Uehling J."/>
            <person name="Grigoriev I.V."/>
            <person name="Vagvolgyi C."/>
            <person name="Papp T."/>
            <person name="Martin F.M."/>
            <person name="Miettinen O."/>
            <person name="Hibbett D.S."/>
            <person name="Nagy L.G."/>
        </authorList>
    </citation>
    <scope>NUCLEOTIDE SEQUENCE [LARGE SCALE GENOMIC DNA]</scope>
    <source>
        <strain evidence="1 2">NL-1719</strain>
    </source>
</reference>
<keyword evidence="2" id="KW-1185">Reference proteome</keyword>